<dbReference type="AlphaFoldDB" id="A0A3M6V144"/>
<feature type="region of interest" description="Disordered" evidence="1">
    <location>
        <begin position="130"/>
        <end position="168"/>
    </location>
</feature>
<organism evidence="2 3">
    <name type="scientific">Pocillopora damicornis</name>
    <name type="common">Cauliflower coral</name>
    <name type="synonym">Millepora damicornis</name>
    <dbReference type="NCBI Taxonomy" id="46731"/>
    <lineage>
        <taxon>Eukaryota</taxon>
        <taxon>Metazoa</taxon>
        <taxon>Cnidaria</taxon>
        <taxon>Anthozoa</taxon>
        <taxon>Hexacorallia</taxon>
        <taxon>Scleractinia</taxon>
        <taxon>Astrocoeniina</taxon>
        <taxon>Pocilloporidae</taxon>
        <taxon>Pocillopora</taxon>
    </lineage>
</organism>
<gene>
    <name evidence="2" type="ORF">pdam_00003621</name>
</gene>
<reference evidence="2 3" key="1">
    <citation type="journal article" date="2018" name="Sci. Rep.">
        <title>Comparative analysis of the Pocillopora damicornis genome highlights role of immune system in coral evolution.</title>
        <authorList>
            <person name="Cunning R."/>
            <person name="Bay R.A."/>
            <person name="Gillette P."/>
            <person name="Baker A.C."/>
            <person name="Traylor-Knowles N."/>
        </authorList>
    </citation>
    <scope>NUCLEOTIDE SEQUENCE [LARGE SCALE GENOMIC DNA]</scope>
    <source>
        <strain evidence="2">RSMAS</strain>
        <tissue evidence="2">Whole animal</tissue>
    </source>
</reference>
<protein>
    <recommendedName>
        <fullName evidence="4">WH1 domain-containing protein</fullName>
    </recommendedName>
</protein>
<evidence type="ECO:0000313" key="3">
    <source>
        <dbReference type="Proteomes" id="UP000275408"/>
    </source>
</evidence>
<dbReference type="Gene3D" id="2.30.29.30">
    <property type="entry name" value="Pleckstrin-homology domain (PH domain)/Phosphotyrosine-binding domain (PTB)"/>
    <property type="match status" value="1"/>
</dbReference>
<accession>A0A3M6V144</accession>
<evidence type="ECO:0008006" key="4">
    <source>
        <dbReference type="Google" id="ProtNLM"/>
    </source>
</evidence>
<dbReference type="Proteomes" id="UP000275408">
    <property type="component" value="Unassembled WGS sequence"/>
</dbReference>
<proteinExistence type="predicted"/>
<evidence type="ECO:0000313" key="2">
    <source>
        <dbReference type="EMBL" id="RMX59600.1"/>
    </source>
</evidence>
<keyword evidence="3" id="KW-1185">Reference proteome</keyword>
<dbReference type="EMBL" id="RCHS01000309">
    <property type="protein sequence ID" value="RMX59600.1"/>
    <property type="molecule type" value="Genomic_DNA"/>
</dbReference>
<sequence>MAQKHAGLPNETVFVECRAFVFYHQAGHNRWLEVGDPNVYSRVQLLGNRQGGSTGLYRIFGRLESSGMPTLNLPLSESMIYQVVQPTWHHIRLIGGIIYGLHFGPDSNGSHFSIIVQNILRSLQGTQSLPVDPRANWTGASNPQPPFQNTPPAAPAPAPAQKSSDPSSREVLGALKAREMNDARIVRNSGGMHKNALFEGGSTLVAMVTTAACSSPGASFSYKNVAKKKKSEIGFRIAQIPMKEGAALGIWMIFTRFEVYVCSYVELSSMKVN</sequence>
<feature type="compositionally biased region" description="Pro residues" evidence="1">
    <location>
        <begin position="143"/>
        <end position="158"/>
    </location>
</feature>
<dbReference type="InterPro" id="IPR011993">
    <property type="entry name" value="PH-like_dom_sf"/>
</dbReference>
<comment type="caution">
    <text evidence="2">The sequence shown here is derived from an EMBL/GenBank/DDBJ whole genome shotgun (WGS) entry which is preliminary data.</text>
</comment>
<dbReference type="OrthoDB" id="261960at2759"/>
<name>A0A3M6V144_POCDA</name>
<dbReference type="SUPFAM" id="SSF50729">
    <property type="entry name" value="PH domain-like"/>
    <property type="match status" value="1"/>
</dbReference>
<dbReference type="STRING" id="46731.A0A3M6V144"/>
<evidence type="ECO:0000256" key="1">
    <source>
        <dbReference type="SAM" id="MobiDB-lite"/>
    </source>
</evidence>